<organism evidence="18 19">
    <name type="scientific">Fusarium culmorum</name>
    <dbReference type="NCBI Taxonomy" id="5516"/>
    <lineage>
        <taxon>Eukaryota</taxon>
        <taxon>Fungi</taxon>
        <taxon>Dikarya</taxon>
        <taxon>Ascomycota</taxon>
        <taxon>Pezizomycotina</taxon>
        <taxon>Sordariomycetes</taxon>
        <taxon>Hypocreomycetidae</taxon>
        <taxon>Hypocreales</taxon>
        <taxon>Nectriaceae</taxon>
        <taxon>Fusarium</taxon>
    </lineage>
</organism>
<keyword evidence="6" id="KW-0285">Flavoprotein</keyword>
<dbReference type="InterPro" id="IPR037396">
    <property type="entry name" value="FMN_HAD"/>
</dbReference>
<gene>
    <name evidence="18" type="ORF">HYE67_002003</name>
</gene>
<dbReference type="InterPro" id="IPR008259">
    <property type="entry name" value="FMN_hydac_DH_AS"/>
</dbReference>
<evidence type="ECO:0000256" key="4">
    <source>
        <dbReference type="ARBA" id="ARBA00011881"/>
    </source>
</evidence>
<evidence type="ECO:0000256" key="15">
    <source>
        <dbReference type="ARBA" id="ARBA00066458"/>
    </source>
</evidence>
<dbReference type="GO" id="GO:0004460">
    <property type="term" value="F:L-lactate dehydrogenase (cytochrome) activity"/>
    <property type="evidence" value="ECO:0007669"/>
    <property type="project" value="UniProtKB-EC"/>
</dbReference>
<dbReference type="Proteomes" id="UP000663297">
    <property type="component" value="Chromosome 1"/>
</dbReference>
<comment type="subunit">
    <text evidence="4">Homotetramer.</text>
</comment>
<comment type="similarity">
    <text evidence="13">In the C-terminal section; belongs to the FMN-dependent alpha-hydroxy acid dehydrogenase family.</text>
</comment>
<dbReference type="PROSITE" id="PS00557">
    <property type="entry name" value="FMN_HYDROXY_ACID_DH_1"/>
    <property type="match status" value="1"/>
</dbReference>
<dbReference type="PANTHER" id="PTHR10578:SF148">
    <property type="entry name" value="L-LACTATE DEHYDROGENASE (CYTOCHROME)"/>
    <property type="match status" value="1"/>
</dbReference>
<dbReference type="GO" id="GO:0046872">
    <property type="term" value="F:metal ion binding"/>
    <property type="evidence" value="ECO:0007669"/>
    <property type="project" value="UniProtKB-KW"/>
</dbReference>
<evidence type="ECO:0000313" key="19">
    <source>
        <dbReference type="Proteomes" id="UP000663297"/>
    </source>
</evidence>
<comment type="similarity">
    <text evidence="14">In the N-terminal section; belongs to the cytochrome b5 family.</text>
</comment>
<keyword evidence="7" id="KW-0288">FMN</keyword>
<dbReference type="EMBL" id="CP064747">
    <property type="protein sequence ID" value="QPC59772.1"/>
    <property type="molecule type" value="Genomic_DNA"/>
</dbReference>
<keyword evidence="10" id="KW-0408">Iron</keyword>
<dbReference type="Gene3D" id="3.20.20.70">
    <property type="entry name" value="Aldolase class I"/>
    <property type="match status" value="1"/>
</dbReference>
<evidence type="ECO:0000256" key="10">
    <source>
        <dbReference type="ARBA" id="ARBA00023004"/>
    </source>
</evidence>
<feature type="domain" description="FMN hydroxy acid dehydrogenase" evidence="17">
    <location>
        <begin position="134"/>
        <end position="493"/>
    </location>
</feature>
<dbReference type="CDD" id="cd02922">
    <property type="entry name" value="FCB2_FMN"/>
    <property type="match status" value="1"/>
</dbReference>
<sequence length="498" mass="55778">MYLHSHANKWGLRSFVVANQSNSVLPISDNYLLEAPTQTKCMISQSSFQVCRVPDRIVSFLMRELDHPGGRKVILKNAGKDSTGDFDLIHSIDILDKWLEPSKHLGDVDTSVVANEDPTPKAKEGSQKGLYQKPKLSHCINISDFESVAQNLMKKTSWNYYSTGSDDEFTLRENSQSFQQIRFRPKVMVNVEHVDISTNFLGSRTSAPIYISATAHAKIADPEGEVTLARASNKHDIIQMIPLYSSFPLGDITKAREPDRTQWFQVYVKKDRNVTRRAIENAEKHGCKALCITVDNPHLGSRERVLRLQQSEADEDGDDDEFEDLPATELDPSLIMNSTLSWDDISWFRSITKMAIVLKGVQRVDDVVKAAECGIEAVILSNHGGRQLDYSEPPIEVLAEVMPTLRELGLHDKIEVYLDGGIRRGSDILKALCLGARGVGIGRPFLYAMAGYGQKGVEKAIRIYKDELERNMRLVGCTSLDQLHPGLVKVLGQVRQKL</sequence>
<comment type="cofactor">
    <cofactor evidence="1">
        <name>FMN</name>
        <dbReference type="ChEBI" id="CHEBI:58210"/>
    </cofactor>
</comment>
<protein>
    <recommendedName>
        <fullName evidence="16">L-lactate dehydrogenase (cytochrome)</fullName>
        <ecNumber evidence="15">1.1.2.3</ecNumber>
    </recommendedName>
</protein>
<comment type="catalytic activity">
    <reaction evidence="12">
        <text>(S)-lactate + 2 Fe(III)-[cytochrome c] = 2 Fe(II)-[cytochrome c] + pyruvate + 2 H(+)</text>
        <dbReference type="Rhea" id="RHEA:19909"/>
        <dbReference type="Rhea" id="RHEA-COMP:10350"/>
        <dbReference type="Rhea" id="RHEA-COMP:14399"/>
        <dbReference type="ChEBI" id="CHEBI:15361"/>
        <dbReference type="ChEBI" id="CHEBI:15378"/>
        <dbReference type="ChEBI" id="CHEBI:16651"/>
        <dbReference type="ChEBI" id="CHEBI:29033"/>
        <dbReference type="ChEBI" id="CHEBI:29034"/>
        <dbReference type="EC" id="1.1.2.3"/>
    </reaction>
    <physiologicalReaction direction="left-to-right" evidence="12">
        <dbReference type="Rhea" id="RHEA:19910"/>
    </physiologicalReaction>
</comment>
<keyword evidence="5" id="KW-0349">Heme</keyword>
<comment type="subcellular location">
    <subcellularLocation>
        <location evidence="3">Mitochondrion intermembrane space</location>
    </subcellularLocation>
</comment>
<dbReference type="InterPro" id="IPR036400">
    <property type="entry name" value="Cyt_B5-like_heme/steroid_sf"/>
</dbReference>
<dbReference type="SUPFAM" id="SSF55856">
    <property type="entry name" value="Cytochrome b5-like heme/steroid binding domain"/>
    <property type="match status" value="1"/>
</dbReference>
<dbReference type="FunFam" id="3.20.20.70:FF:000062">
    <property type="entry name" value="Cytochrome b2, mitochondrial, putative"/>
    <property type="match status" value="1"/>
</dbReference>
<evidence type="ECO:0000256" key="7">
    <source>
        <dbReference type="ARBA" id="ARBA00022643"/>
    </source>
</evidence>
<dbReference type="PROSITE" id="PS51349">
    <property type="entry name" value="FMN_HYDROXY_ACID_DH_2"/>
    <property type="match status" value="1"/>
</dbReference>
<dbReference type="EC" id="1.1.2.3" evidence="15"/>
<evidence type="ECO:0000256" key="8">
    <source>
        <dbReference type="ARBA" id="ARBA00022723"/>
    </source>
</evidence>
<evidence type="ECO:0000256" key="16">
    <source>
        <dbReference type="ARBA" id="ARBA00068515"/>
    </source>
</evidence>
<evidence type="ECO:0000256" key="6">
    <source>
        <dbReference type="ARBA" id="ARBA00022630"/>
    </source>
</evidence>
<reference evidence="18" key="1">
    <citation type="submission" date="2020-11" db="EMBL/GenBank/DDBJ databases">
        <title>The chromosome-scale genome resource for two endophytic Fusarium species: F. culmorum and F. pseudograminearum.</title>
        <authorList>
            <person name="Yuan Z."/>
        </authorList>
    </citation>
    <scope>NUCLEOTIDE SEQUENCE</scope>
    <source>
        <strain evidence="18">Class2-1B</strain>
    </source>
</reference>
<evidence type="ECO:0000256" key="13">
    <source>
        <dbReference type="ARBA" id="ARBA00061137"/>
    </source>
</evidence>
<dbReference type="InterPro" id="IPR000262">
    <property type="entry name" value="FMN-dep_DH"/>
</dbReference>
<accession>A0A7S8HSG2</accession>
<dbReference type="Pfam" id="PF00173">
    <property type="entry name" value="Cyt-b5"/>
    <property type="match status" value="1"/>
</dbReference>
<evidence type="ECO:0000256" key="11">
    <source>
        <dbReference type="ARBA" id="ARBA00023128"/>
    </source>
</evidence>
<evidence type="ECO:0000256" key="9">
    <source>
        <dbReference type="ARBA" id="ARBA00023002"/>
    </source>
</evidence>
<dbReference type="Pfam" id="PF01070">
    <property type="entry name" value="FMN_dh"/>
    <property type="match status" value="1"/>
</dbReference>
<keyword evidence="8" id="KW-0479">Metal-binding</keyword>
<evidence type="ECO:0000259" key="17">
    <source>
        <dbReference type="PROSITE" id="PS51349"/>
    </source>
</evidence>
<evidence type="ECO:0000313" key="18">
    <source>
        <dbReference type="EMBL" id="QPC59772.1"/>
    </source>
</evidence>
<dbReference type="Gene3D" id="3.10.120.10">
    <property type="entry name" value="Cytochrome b5-like heme/steroid binding domain"/>
    <property type="match status" value="1"/>
</dbReference>
<dbReference type="PANTHER" id="PTHR10578">
    <property type="entry name" value="S -2-HYDROXY-ACID OXIDASE-RELATED"/>
    <property type="match status" value="1"/>
</dbReference>
<proteinExistence type="inferred from homology"/>
<evidence type="ECO:0000256" key="5">
    <source>
        <dbReference type="ARBA" id="ARBA00022617"/>
    </source>
</evidence>
<evidence type="ECO:0000256" key="1">
    <source>
        <dbReference type="ARBA" id="ARBA00001917"/>
    </source>
</evidence>
<dbReference type="InterPro" id="IPR037458">
    <property type="entry name" value="L-MDH/L-LDH_FMN-bd"/>
</dbReference>
<dbReference type="InterPro" id="IPR013785">
    <property type="entry name" value="Aldolase_TIM"/>
</dbReference>
<evidence type="ECO:0000256" key="3">
    <source>
        <dbReference type="ARBA" id="ARBA00004569"/>
    </source>
</evidence>
<dbReference type="InterPro" id="IPR001199">
    <property type="entry name" value="Cyt_B5-like_heme/steroid-bd"/>
</dbReference>
<keyword evidence="11" id="KW-0496">Mitochondrion</keyword>
<evidence type="ECO:0000256" key="12">
    <source>
        <dbReference type="ARBA" id="ARBA00052399"/>
    </source>
</evidence>
<dbReference type="GO" id="GO:0006089">
    <property type="term" value="P:lactate metabolic process"/>
    <property type="evidence" value="ECO:0007669"/>
    <property type="project" value="TreeGrafter"/>
</dbReference>
<dbReference type="GO" id="GO:0005758">
    <property type="term" value="C:mitochondrial intermembrane space"/>
    <property type="evidence" value="ECO:0007669"/>
    <property type="project" value="UniProtKB-SubCell"/>
</dbReference>
<dbReference type="AlphaFoldDB" id="A0A7S8HSG2"/>
<evidence type="ECO:0000256" key="2">
    <source>
        <dbReference type="ARBA" id="ARBA00001970"/>
    </source>
</evidence>
<dbReference type="SUPFAM" id="SSF51395">
    <property type="entry name" value="FMN-linked oxidoreductases"/>
    <property type="match status" value="1"/>
</dbReference>
<name>A0A7S8HSG2_FUSCU</name>
<keyword evidence="9" id="KW-0560">Oxidoreductase</keyword>
<comment type="cofactor">
    <cofactor evidence="2">
        <name>heme b</name>
        <dbReference type="ChEBI" id="CHEBI:60344"/>
    </cofactor>
</comment>
<evidence type="ECO:0000256" key="14">
    <source>
        <dbReference type="ARBA" id="ARBA00061589"/>
    </source>
</evidence>